<dbReference type="RefSeq" id="WP_127697366.1">
    <property type="nucleotide sequence ID" value="NZ_SACS01000001.1"/>
</dbReference>
<feature type="domain" description="Integrase catalytic" evidence="1">
    <location>
        <begin position="433"/>
        <end position="570"/>
    </location>
</feature>
<dbReference type="GO" id="GO:0003676">
    <property type="term" value="F:nucleic acid binding"/>
    <property type="evidence" value="ECO:0007669"/>
    <property type="project" value="InterPro"/>
</dbReference>
<dbReference type="GO" id="GO:0015074">
    <property type="term" value="P:DNA integration"/>
    <property type="evidence" value="ECO:0007669"/>
    <property type="project" value="InterPro"/>
</dbReference>
<dbReference type="InterPro" id="IPR001584">
    <property type="entry name" value="Integrase_cat-core"/>
</dbReference>
<organism evidence="2 3">
    <name type="scientific">Rheinheimera riviphila</name>
    <dbReference type="NCBI Taxonomy" id="1834037"/>
    <lineage>
        <taxon>Bacteria</taxon>
        <taxon>Pseudomonadati</taxon>
        <taxon>Pseudomonadota</taxon>
        <taxon>Gammaproteobacteria</taxon>
        <taxon>Chromatiales</taxon>
        <taxon>Chromatiaceae</taxon>
        <taxon>Rheinheimera</taxon>
    </lineage>
</organism>
<dbReference type="Pfam" id="PF08722">
    <property type="entry name" value="Tn7_TnsA-like_N"/>
    <property type="match status" value="1"/>
</dbReference>
<dbReference type="PROSITE" id="PS50994">
    <property type="entry name" value="INTEGRASE"/>
    <property type="match status" value="1"/>
</dbReference>
<dbReference type="InterPro" id="IPR014833">
    <property type="entry name" value="TnsA_N"/>
</dbReference>
<gene>
    <name evidence="2" type="ORF">EOE67_02045</name>
</gene>
<reference evidence="2 3" key="1">
    <citation type="submission" date="2019-01" db="EMBL/GenBank/DDBJ databases">
        <authorList>
            <person name="Chen W.-M."/>
        </authorList>
    </citation>
    <scope>NUCLEOTIDE SEQUENCE [LARGE SCALE GENOMIC DNA]</scope>
    <source>
        <strain evidence="2 3">KYPC3</strain>
    </source>
</reference>
<sequence>MQKRKITKSAVTNIFRFVSCHKPDSVTVEGYNEFIACHYFEFSPLVVDFEAQPQKFAFPIEGTNRPLIYTPDFLVRLHNQQEVYFEIKPHDITLTDKFSQRWALLQKTFADRDLRLELVTDRQLKRGEMAENLKLAHRYMNCAPNTAEQENILKLISKSPISVSSLSQQLQLQESVTISYLLNLVTKKQLSFPLYAPLDSNTVFHRPPPVIECNMDKVFEQIFPVPDHIIHDELKEVFRKEVKQHLDDADSYEHLDALPEREREQAIFRWKVLSKVSGLCNGVLSNQRLASIYNELETEFAEKTPSISSIKRWAKIYDASGRSIKALSPNISERGNKTHRLSIEMEELIQQALDRIKDTKSGAISSAYSYLQHLVFQFNQRSGLKLKAPSIQTFWVRFNKISPYEMAVKCNGKFKAAKEFKNIAEMVKTNRLLERVEIDHTQLDFFVVEKESFIPLGRPWVTTLCDVHSRSVLGFYIGFTPPSFVSVARALKHALLPKDYVLSRYPDIKNSWLCFGKPELIVSDNGKEFDDRDFKLALSKLLINSGKNPTATPYLKPVVERYFGKLNSELLRAHPGHTLATLKRSKDYNPAKNAVVDMDRLLHIVHIWICDIHQAGPNSRRDRIPNLTWVKALDKFAPVQHNYDAEELNLIFCRTLTGKLRQNGVEFKRLQYSCDASAELRGRVGDHQVTYKKVPWGSGLAFCHALSKSTLGSQKT</sequence>
<keyword evidence="3" id="KW-1185">Reference proteome</keyword>
<dbReference type="Gene3D" id="3.30.420.10">
    <property type="entry name" value="Ribonuclease H-like superfamily/Ribonuclease H"/>
    <property type="match status" value="1"/>
</dbReference>
<dbReference type="AlphaFoldDB" id="A0A437R5C7"/>
<evidence type="ECO:0000313" key="2">
    <source>
        <dbReference type="EMBL" id="RVU41989.1"/>
    </source>
</evidence>
<dbReference type="Proteomes" id="UP000283077">
    <property type="component" value="Unassembled WGS sequence"/>
</dbReference>
<dbReference type="SUPFAM" id="SSF53098">
    <property type="entry name" value="Ribonuclease H-like"/>
    <property type="match status" value="1"/>
</dbReference>
<protein>
    <recommendedName>
        <fullName evidence="1">Integrase catalytic domain-containing protein</fullName>
    </recommendedName>
</protein>
<evidence type="ECO:0000313" key="3">
    <source>
        <dbReference type="Proteomes" id="UP000283077"/>
    </source>
</evidence>
<dbReference type="InterPro" id="IPR036397">
    <property type="entry name" value="RNaseH_sf"/>
</dbReference>
<dbReference type="OrthoDB" id="501284at2"/>
<comment type="caution">
    <text evidence="2">The sequence shown here is derived from an EMBL/GenBank/DDBJ whole genome shotgun (WGS) entry which is preliminary data.</text>
</comment>
<dbReference type="InterPro" id="IPR012337">
    <property type="entry name" value="RNaseH-like_sf"/>
</dbReference>
<proteinExistence type="predicted"/>
<dbReference type="Gene3D" id="3.40.91.30">
    <property type="match status" value="1"/>
</dbReference>
<dbReference type="EMBL" id="SACS01000001">
    <property type="protein sequence ID" value="RVU41989.1"/>
    <property type="molecule type" value="Genomic_DNA"/>
</dbReference>
<accession>A0A437R5C7</accession>
<name>A0A437R5C7_9GAMM</name>
<evidence type="ECO:0000259" key="1">
    <source>
        <dbReference type="PROSITE" id="PS50994"/>
    </source>
</evidence>